<evidence type="ECO:0000313" key="1">
    <source>
        <dbReference type="EMBL" id="SKA90702.1"/>
    </source>
</evidence>
<dbReference type="RefSeq" id="WP_078717803.1">
    <property type="nucleotide sequence ID" value="NZ_FUYC01000012.1"/>
</dbReference>
<gene>
    <name evidence="1" type="ORF">SAMN02745704_02258</name>
</gene>
<sequence>MKFHYGMPIFAGLIIFLGLVTFPLWFNAPSEAYKDPEPKLPTEAQVKAAGFETFACIEDTQYMREKHMQLLDEWRDWALRDGKRSYTNQRGETFEISLQKTCMKCHTSKKDFCDKCHETAAVTPYCWDCHIQPEGYNETH</sequence>
<reference evidence="1 2" key="1">
    <citation type="submission" date="2017-02" db="EMBL/GenBank/DDBJ databases">
        <authorList>
            <person name="Peterson S.W."/>
        </authorList>
    </citation>
    <scope>NUCLEOTIDE SEQUENCE [LARGE SCALE GENOMIC DNA]</scope>
    <source>
        <strain evidence="1 2">DSM 16080</strain>
    </source>
</reference>
<dbReference type="OrthoDB" id="9790557at2"/>
<dbReference type="NCBIfam" id="NF038038">
    <property type="entry name" value="cytoc_DsrJ"/>
    <property type="match status" value="1"/>
</dbReference>
<protein>
    <submittedName>
        <fullName evidence="1">Uncharacterized protein</fullName>
    </submittedName>
</protein>
<name>A0A1T4XMC0_9BACT</name>
<dbReference type="InterPro" id="IPR047668">
    <property type="entry name" value="DsrJ"/>
</dbReference>
<dbReference type="Proteomes" id="UP000190027">
    <property type="component" value="Unassembled WGS sequence"/>
</dbReference>
<keyword evidence="2" id="KW-1185">Reference proteome</keyword>
<dbReference type="STRING" id="1121449.SAMN02745704_02258"/>
<proteinExistence type="predicted"/>
<dbReference type="SUPFAM" id="SSF48695">
    <property type="entry name" value="Multiheme cytochromes"/>
    <property type="match status" value="1"/>
</dbReference>
<evidence type="ECO:0000313" key="2">
    <source>
        <dbReference type="Proteomes" id="UP000190027"/>
    </source>
</evidence>
<dbReference type="AlphaFoldDB" id="A0A1T4XMC0"/>
<accession>A0A1T4XMC0</accession>
<dbReference type="EMBL" id="FUYC01000012">
    <property type="protein sequence ID" value="SKA90702.1"/>
    <property type="molecule type" value="Genomic_DNA"/>
</dbReference>
<organism evidence="1 2">
    <name type="scientific">Paucidesulfovibrio gracilis DSM 16080</name>
    <dbReference type="NCBI Taxonomy" id="1121449"/>
    <lineage>
        <taxon>Bacteria</taxon>
        <taxon>Pseudomonadati</taxon>
        <taxon>Thermodesulfobacteriota</taxon>
        <taxon>Desulfovibrionia</taxon>
        <taxon>Desulfovibrionales</taxon>
        <taxon>Desulfovibrionaceae</taxon>
        <taxon>Paucidesulfovibrio</taxon>
    </lineage>
</organism>
<dbReference type="InterPro" id="IPR036280">
    <property type="entry name" value="Multihaem_cyt_sf"/>
</dbReference>